<comment type="subcellular location">
    <subcellularLocation>
        <location evidence="3">Chromosome</location>
    </subcellularLocation>
    <subcellularLocation>
        <location evidence="2">Nucleus</location>
    </subcellularLocation>
</comment>
<evidence type="ECO:0000313" key="13">
    <source>
        <dbReference type="EMBL" id="KAK3100097.1"/>
    </source>
</evidence>
<dbReference type="InterPro" id="IPR009072">
    <property type="entry name" value="Histone-fold"/>
</dbReference>
<feature type="domain" description="TATA box binding protein associated factor (TAF) histone-like fold" evidence="12">
    <location>
        <begin position="48"/>
        <end position="105"/>
    </location>
</feature>
<keyword evidence="10 11" id="KW-0544">Nucleosome core</keyword>
<dbReference type="InterPro" id="IPR001951">
    <property type="entry name" value="Histone_H4"/>
</dbReference>
<keyword evidence="7 11" id="KW-0158">Chromosome</keyword>
<evidence type="ECO:0000256" key="2">
    <source>
        <dbReference type="ARBA" id="ARBA00004123"/>
    </source>
</evidence>
<dbReference type="GO" id="GO:0030527">
    <property type="term" value="F:structural constituent of chromatin"/>
    <property type="evidence" value="ECO:0007669"/>
    <property type="project" value="InterPro"/>
</dbReference>
<dbReference type="Proteomes" id="UP001186944">
    <property type="component" value="Unassembled WGS sequence"/>
</dbReference>
<sequence>MPHLEEWLTGLSQGNATPGLGKGLGLLRRRRRVVLRGHFLPNPVKPAIKRVARKGGVKRISGLNYEETRGVLKVFLENVMKDIVQYFESSKRKTVTVTDVEYALKCQGRPMYQ</sequence>
<keyword evidence="9 11" id="KW-0539">Nucleus</keyword>
<evidence type="ECO:0000256" key="9">
    <source>
        <dbReference type="ARBA" id="ARBA00023242"/>
    </source>
</evidence>
<dbReference type="GO" id="GO:0046982">
    <property type="term" value="F:protein heterodimerization activity"/>
    <property type="evidence" value="ECO:0007669"/>
    <property type="project" value="InterPro"/>
</dbReference>
<dbReference type="InterPro" id="IPR004823">
    <property type="entry name" value="TAF_TATA-bd_Histone-like_dom"/>
</dbReference>
<keyword evidence="14" id="KW-1185">Reference proteome</keyword>
<proteinExistence type="inferred from homology"/>
<dbReference type="GO" id="GO:0000786">
    <property type="term" value="C:nucleosome"/>
    <property type="evidence" value="ECO:0007669"/>
    <property type="project" value="UniProtKB-KW"/>
</dbReference>
<evidence type="ECO:0000256" key="8">
    <source>
        <dbReference type="ARBA" id="ARBA00023125"/>
    </source>
</evidence>
<evidence type="ECO:0000256" key="6">
    <source>
        <dbReference type="ARBA" id="ARBA00020836"/>
    </source>
</evidence>
<dbReference type="CDD" id="cd22912">
    <property type="entry name" value="HFD_H4"/>
    <property type="match status" value="1"/>
</dbReference>
<gene>
    <name evidence="13" type="ORF">FSP39_014710</name>
</gene>
<protein>
    <recommendedName>
        <fullName evidence="6 11">Histone H4</fullName>
    </recommendedName>
</protein>
<evidence type="ECO:0000256" key="3">
    <source>
        <dbReference type="ARBA" id="ARBA00004286"/>
    </source>
</evidence>
<dbReference type="SUPFAM" id="SSF47113">
    <property type="entry name" value="Histone-fold"/>
    <property type="match status" value="1"/>
</dbReference>
<comment type="function">
    <text evidence="1 11">Core component of nucleosome. Nucleosomes wrap and compact DNA into chromatin, limiting DNA accessibility to the cellular machineries which require DNA as a template. Histones thereby play a central role in transcription regulation, DNA repair, DNA replication and chromosomal stability. DNA accessibility is regulated via a complex set of post-translational modifications of histones, also called histone code, and nucleosome remodeling.</text>
</comment>
<evidence type="ECO:0000256" key="11">
    <source>
        <dbReference type="RuleBase" id="RU000528"/>
    </source>
</evidence>
<dbReference type="Pfam" id="PF02969">
    <property type="entry name" value="TAF"/>
    <property type="match status" value="1"/>
</dbReference>
<organism evidence="13 14">
    <name type="scientific">Pinctada imbricata</name>
    <name type="common">Atlantic pearl-oyster</name>
    <name type="synonym">Pinctada martensii</name>
    <dbReference type="NCBI Taxonomy" id="66713"/>
    <lineage>
        <taxon>Eukaryota</taxon>
        <taxon>Metazoa</taxon>
        <taxon>Spiralia</taxon>
        <taxon>Lophotrochozoa</taxon>
        <taxon>Mollusca</taxon>
        <taxon>Bivalvia</taxon>
        <taxon>Autobranchia</taxon>
        <taxon>Pteriomorphia</taxon>
        <taxon>Pterioida</taxon>
        <taxon>Pterioidea</taxon>
        <taxon>Pteriidae</taxon>
        <taxon>Pinctada</taxon>
    </lineage>
</organism>
<accession>A0AA88Y8Z1</accession>
<name>A0AA88Y8Z1_PINIB</name>
<comment type="subunit">
    <text evidence="5 11">The nucleosome is a histone octamer containing two molecules each of H2A, H2B, H3 and H4 assembled in one H3-H4 heterotetramer and two H2A-H2B heterodimers. The octamer wraps approximately 147 bp of DNA.</text>
</comment>
<reference evidence="13" key="1">
    <citation type="submission" date="2019-08" db="EMBL/GenBank/DDBJ databases">
        <title>The improved chromosome-level genome for the pearl oyster Pinctada fucata martensii using PacBio sequencing and Hi-C.</title>
        <authorList>
            <person name="Zheng Z."/>
        </authorList>
    </citation>
    <scope>NUCLEOTIDE SEQUENCE</scope>
    <source>
        <strain evidence="13">ZZ-2019</strain>
        <tissue evidence="13">Adductor muscle</tissue>
    </source>
</reference>
<evidence type="ECO:0000256" key="7">
    <source>
        <dbReference type="ARBA" id="ARBA00022454"/>
    </source>
</evidence>
<dbReference type="AlphaFoldDB" id="A0AA88Y8Z1"/>
<dbReference type="EMBL" id="VSWD01000006">
    <property type="protein sequence ID" value="KAK3100097.1"/>
    <property type="molecule type" value="Genomic_DNA"/>
</dbReference>
<evidence type="ECO:0000256" key="10">
    <source>
        <dbReference type="ARBA" id="ARBA00023269"/>
    </source>
</evidence>
<keyword evidence="8 11" id="KW-0238">DNA-binding</keyword>
<evidence type="ECO:0000313" key="14">
    <source>
        <dbReference type="Proteomes" id="UP001186944"/>
    </source>
</evidence>
<evidence type="ECO:0000259" key="12">
    <source>
        <dbReference type="Pfam" id="PF02969"/>
    </source>
</evidence>
<dbReference type="PRINTS" id="PR00623">
    <property type="entry name" value="HISTONEH4"/>
</dbReference>
<dbReference type="GO" id="GO:0005634">
    <property type="term" value="C:nucleus"/>
    <property type="evidence" value="ECO:0007669"/>
    <property type="project" value="UniProtKB-SubCell"/>
</dbReference>
<comment type="caution">
    <text evidence="13">The sequence shown here is derived from an EMBL/GenBank/DDBJ whole genome shotgun (WGS) entry which is preliminary data.</text>
</comment>
<dbReference type="PANTHER" id="PTHR10484">
    <property type="entry name" value="HISTONE H4"/>
    <property type="match status" value="1"/>
</dbReference>
<dbReference type="Gene3D" id="1.10.20.10">
    <property type="entry name" value="Histone, subunit A"/>
    <property type="match status" value="1"/>
</dbReference>
<evidence type="ECO:0000256" key="4">
    <source>
        <dbReference type="ARBA" id="ARBA00006564"/>
    </source>
</evidence>
<evidence type="ECO:0000256" key="1">
    <source>
        <dbReference type="ARBA" id="ARBA00002001"/>
    </source>
</evidence>
<evidence type="ECO:0000256" key="5">
    <source>
        <dbReference type="ARBA" id="ARBA00011538"/>
    </source>
</evidence>
<comment type="similarity">
    <text evidence="4 11">Belongs to the histone H4 family.</text>
</comment>
<dbReference type="SMART" id="SM00417">
    <property type="entry name" value="H4"/>
    <property type="match status" value="1"/>
</dbReference>
<dbReference type="GO" id="GO:0003677">
    <property type="term" value="F:DNA binding"/>
    <property type="evidence" value="ECO:0007669"/>
    <property type="project" value="UniProtKB-KW"/>
</dbReference>